<gene>
    <name evidence="1" type="ORF">SAMN04487911_12415</name>
</gene>
<name>A0A1M6K1L4_9FLAO</name>
<protein>
    <submittedName>
        <fullName evidence="1">Broad specificity phosphatase PhoE</fullName>
    </submittedName>
</protein>
<dbReference type="CDD" id="cd07067">
    <property type="entry name" value="HP_PGM_like"/>
    <property type="match status" value="1"/>
</dbReference>
<dbReference type="InterPro" id="IPR013078">
    <property type="entry name" value="His_Pase_superF_clade-1"/>
</dbReference>
<evidence type="ECO:0000313" key="1">
    <source>
        <dbReference type="EMBL" id="SHJ52853.1"/>
    </source>
</evidence>
<accession>A0A1M6K1L4</accession>
<dbReference type="RefSeq" id="WP_072765275.1">
    <property type="nucleotide sequence ID" value="NZ_FQYX01000024.1"/>
</dbReference>
<dbReference type="OrthoDB" id="3296006at2"/>
<dbReference type="AlphaFoldDB" id="A0A1M6K1L4"/>
<keyword evidence="2" id="KW-1185">Reference proteome</keyword>
<dbReference type="Proteomes" id="UP000184231">
    <property type="component" value="Unassembled WGS sequence"/>
</dbReference>
<reference evidence="1 2" key="1">
    <citation type="submission" date="2016-11" db="EMBL/GenBank/DDBJ databases">
        <authorList>
            <person name="Jaros S."/>
            <person name="Januszkiewicz K."/>
            <person name="Wedrychowicz H."/>
        </authorList>
    </citation>
    <scope>NUCLEOTIDE SEQUENCE [LARGE SCALE GENOMIC DNA]</scope>
    <source>
        <strain evidence="1 2">CGMCC 1.8863</strain>
    </source>
</reference>
<sequence length="176" mass="19909">MKTLKLLFILSIFFSAISCKEEQKPIEIPIQSGISTFYFIRHAEKDRSDPENKNPELNQEGLGRAIKWAEVLDPVAIDAIYSTDFKRTTMTAAPTEIKKNLTLQPYSLSNLDIEAFKNDNLGKNVLVVGHSNTIPDFVNQMLGEQKYPAMDDYDNGSLFIVRIIDGIPTDIRLKID</sequence>
<dbReference type="Pfam" id="PF00300">
    <property type="entry name" value="His_Phos_1"/>
    <property type="match status" value="1"/>
</dbReference>
<dbReference type="EMBL" id="FQYX01000024">
    <property type="protein sequence ID" value="SHJ52853.1"/>
    <property type="molecule type" value="Genomic_DNA"/>
</dbReference>
<dbReference type="SUPFAM" id="SSF53254">
    <property type="entry name" value="Phosphoglycerate mutase-like"/>
    <property type="match status" value="1"/>
</dbReference>
<dbReference type="PROSITE" id="PS51257">
    <property type="entry name" value="PROKAR_LIPOPROTEIN"/>
    <property type="match status" value="1"/>
</dbReference>
<dbReference type="Gene3D" id="3.40.50.1240">
    <property type="entry name" value="Phosphoglycerate mutase-like"/>
    <property type="match status" value="1"/>
</dbReference>
<dbReference type="STRING" id="558155.SAMN04487911_12415"/>
<proteinExistence type="predicted"/>
<evidence type="ECO:0000313" key="2">
    <source>
        <dbReference type="Proteomes" id="UP000184231"/>
    </source>
</evidence>
<dbReference type="InterPro" id="IPR029033">
    <property type="entry name" value="His_PPase_superfam"/>
</dbReference>
<organism evidence="1 2">
    <name type="scientific">Arenibacter nanhaiticus</name>
    <dbReference type="NCBI Taxonomy" id="558155"/>
    <lineage>
        <taxon>Bacteria</taxon>
        <taxon>Pseudomonadati</taxon>
        <taxon>Bacteroidota</taxon>
        <taxon>Flavobacteriia</taxon>
        <taxon>Flavobacteriales</taxon>
        <taxon>Flavobacteriaceae</taxon>
        <taxon>Arenibacter</taxon>
    </lineage>
</organism>